<name>A0A1K1R214_9FLAO</name>
<dbReference type="OrthoDB" id="5450709at2"/>
<evidence type="ECO:0000313" key="1">
    <source>
        <dbReference type="EMBL" id="SFW65883.1"/>
    </source>
</evidence>
<dbReference type="EMBL" id="FPIY01000006">
    <property type="protein sequence ID" value="SFW65883.1"/>
    <property type="molecule type" value="Genomic_DNA"/>
</dbReference>
<dbReference type="AlphaFoldDB" id="A0A1K1R214"/>
<dbReference type="RefSeq" id="WP_072304807.1">
    <property type="nucleotide sequence ID" value="NZ_FPIY01000006.1"/>
</dbReference>
<dbReference type="Proteomes" id="UP000183257">
    <property type="component" value="Unassembled WGS sequence"/>
</dbReference>
<evidence type="ECO:0008006" key="3">
    <source>
        <dbReference type="Google" id="ProtNLM"/>
    </source>
</evidence>
<proteinExistence type="predicted"/>
<dbReference type="Pfam" id="PF12094">
    <property type="entry name" value="DUF3570"/>
    <property type="match status" value="1"/>
</dbReference>
<dbReference type="InterPro" id="IPR021953">
    <property type="entry name" value="DUF3570"/>
</dbReference>
<sequence length="424" mass="47665">MQKILIPIVLLFSVLIYGQEEATYSKRVLEDTEVDLLFSYYDQDGDNAAVTGGEGTQELTDVTSTIVVKMPLNNDDVLTVDVGISAYTSASSSNVNPLDGDFNKAVNPFNASSGASKSDKLIHFKASYEHSSEDRNKIVGASLYAAKEYDYSSVGVGASYAYLFNEKNTELSISGQVFLDKWKPQYPIELRQGFFDSRVTGTYSPNFTEFSDENRNTYSVSLGLSQILGKKVQGSLFADIIVQNGLLSTPFQRVYFGDVNDFFIDDFQLADGVEILPDNRVKIPIGGRLNYYISDAFVVRSYYRFYTDDWGITSNTASIEIPIKLNNVFTLYPTYRFYNQTESEYFYEKEAAVSTLDYYTSDYDLSEFISHQYGAGLRYKDIFAKQRVFGFGLKTIDVRGTMYNRDNGLDSFIVSLGATFVNVN</sequence>
<evidence type="ECO:0000313" key="2">
    <source>
        <dbReference type="Proteomes" id="UP000183257"/>
    </source>
</evidence>
<gene>
    <name evidence="1" type="ORF">SAMN05660313_03190</name>
</gene>
<keyword evidence="2" id="KW-1185">Reference proteome</keyword>
<protein>
    <recommendedName>
        <fullName evidence="3">DUF3570 domain-containing protein</fullName>
    </recommendedName>
</protein>
<dbReference type="STRING" id="76595.SAMN05660313_03190"/>
<organism evidence="1 2">
    <name type="scientific">Cellulophaga fucicola</name>
    <dbReference type="NCBI Taxonomy" id="76595"/>
    <lineage>
        <taxon>Bacteria</taxon>
        <taxon>Pseudomonadati</taxon>
        <taxon>Bacteroidota</taxon>
        <taxon>Flavobacteriia</taxon>
        <taxon>Flavobacteriales</taxon>
        <taxon>Flavobacteriaceae</taxon>
        <taxon>Cellulophaga</taxon>
    </lineage>
</organism>
<reference evidence="2" key="1">
    <citation type="submission" date="2016-11" db="EMBL/GenBank/DDBJ databases">
        <authorList>
            <person name="Varghese N."/>
            <person name="Submissions S."/>
        </authorList>
    </citation>
    <scope>NUCLEOTIDE SEQUENCE [LARGE SCALE GENOMIC DNA]</scope>
    <source>
        <strain evidence="2">DSM 24786</strain>
    </source>
</reference>
<accession>A0A1K1R214</accession>